<keyword evidence="5" id="KW-0560">Oxidoreductase</keyword>
<evidence type="ECO:0000256" key="5">
    <source>
        <dbReference type="ARBA" id="ARBA00023002"/>
    </source>
</evidence>
<reference evidence="8" key="1">
    <citation type="submission" date="2016-11" db="EMBL/GenBank/DDBJ databases">
        <authorList>
            <person name="Varghese N."/>
            <person name="Submissions S."/>
        </authorList>
    </citation>
    <scope>NUCLEOTIDE SEQUENCE [LARGE SCALE GENOMIC DNA]</scope>
    <source>
        <strain evidence="8">DSM 26991</strain>
    </source>
</reference>
<dbReference type="RefSeq" id="WP_073404120.1">
    <property type="nucleotide sequence ID" value="NZ_FQTV01000024.1"/>
</dbReference>
<comment type="cofactor">
    <cofactor evidence="1">
        <name>FMN</name>
        <dbReference type="ChEBI" id="CHEBI:58210"/>
    </cofactor>
</comment>
<accession>A0A1M5H4V9</accession>
<dbReference type="STRING" id="1297750.SAMN05444405_1247"/>
<dbReference type="InterPro" id="IPR029479">
    <property type="entry name" value="Nitroreductase"/>
</dbReference>
<protein>
    <submittedName>
        <fullName evidence="7">Nitroreductase</fullName>
    </submittedName>
</protein>
<evidence type="ECO:0000259" key="6">
    <source>
        <dbReference type="Pfam" id="PF00881"/>
    </source>
</evidence>
<keyword evidence="3" id="KW-0285">Flavoprotein</keyword>
<dbReference type="EMBL" id="FQTV01000024">
    <property type="protein sequence ID" value="SHG11039.1"/>
    <property type="molecule type" value="Genomic_DNA"/>
</dbReference>
<gene>
    <name evidence="7" type="ORF">SAMN05444405_1247</name>
</gene>
<dbReference type="AlphaFoldDB" id="A0A1M5H4V9"/>
<evidence type="ECO:0000313" key="7">
    <source>
        <dbReference type="EMBL" id="SHG11039.1"/>
    </source>
</evidence>
<evidence type="ECO:0000256" key="2">
    <source>
        <dbReference type="ARBA" id="ARBA00007118"/>
    </source>
</evidence>
<dbReference type="Gene3D" id="3.40.109.10">
    <property type="entry name" value="NADH Oxidase"/>
    <property type="match status" value="1"/>
</dbReference>
<evidence type="ECO:0000256" key="3">
    <source>
        <dbReference type="ARBA" id="ARBA00022630"/>
    </source>
</evidence>
<dbReference type="Proteomes" id="UP000184509">
    <property type="component" value="Unassembled WGS sequence"/>
</dbReference>
<feature type="domain" description="Nitroreductase" evidence="6">
    <location>
        <begin position="85"/>
        <end position="144"/>
    </location>
</feature>
<keyword evidence="8" id="KW-1185">Reference proteome</keyword>
<dbReference type="Pfam" id="PF00881">
    <property type="entry name" value="Nitroreductase"/>
    <property type="match status" value="2"/>
</dbReference>
<dbReference type="InterPro" id="IPR000415">
    <property type="entry name" value="Nitroreductase-like"/>
</dbReference>
<dbReference type="PANTHER" id="PTHR43673:SF2">
    <property type="entry name" value="NITROREDUCTASE"/>
    <property type="match status" value="1"/>
</dbReference>
<comment type="similarity">
    <text evidence="2">Belongs to the nitroreductase family.</text>
</comment>
<keyword evidence="4" id="KW-0288">FMN</keyword>
<dbReference type="GO" id="GO:0016491">
    <property type="term" value="F:oxidoreductase activity"/>
    <property type="evidence" value="ECO:0007669"/>
    <property type="project" value="UniProtKB-KW"/>
</dbReference>
<dbReference type="SUPFAM" id="SSF55469">
    <property type="entry name" value="FMN-dependent nitroreductase-like"/>
    <property type="match status" value="1"/>
</dbReference>
<dbReference type="CDD" id="cd20609">
    <property type="entry name" value="nitroreductase"/>
    <property type="match status" value="1"/>
</dbReference>
<sequence>MDFLELAKERYSVRVYSDEPVEEEKINKILEAGRVAPTAHNNQPQRIYVIQSKDAREKVKKCTRYSFNAPIILLLCYDEDESWFGQNDRFGSIDPTIVGTHMMLEATELGLGTVWVGSFNAEITKSEFALPSNIIPVAFLPLGYPFHTSEPSAMHASRKNLLETVRYL</sequence>
<organism evidence="7 8">
    <name type="scientific">Bacteroides luti</name>
    <dbReference type="NCBI Taxonomy" id="1297750"/>
    <lineage>
        <taxon>Bacteria</taxon>
        <taxon>Pseudomonadati</taxon>
        <taxon>Bacteroidota</taxon>
        <taxon>Bacteroidia</taxon>
        <taxon>Bacteroidales</taxon>
        <taxon>Bacteroidaceae</taxon>
        <taxon>Bacteroides</taxon>
    </lineage>
</organism>
<evidence type="ECO:0000256" key="4">
    <source>
        <dbReference type="ARBA" id="ARBA00022643"/>
    </source>
</evidence>
<dbReference type="OrthoDB" id="9809288at2"/>
<feature type="domain" description="Nitroreductase" evidence="6">
    <location>
        <begin position="8"/>
        <end position="61"/>
    </location>
</feature>
<dbReference type="PANTHER" id="PTHR43673">
    <property type="entry name" value="NAD(P)H NITROREDUCTASE YDGI-RELATED"/>
    <property type="match status" value="1"/>
</dbReference>
<evidence type="ECO:0000313" key="8">
    <source>
        <dbReference type="Proteomes" id="UP000184509"/>
    </source>
</evidence>
<name>A0A1M5H4V9_9BACE</name>
<proteinExistence type="inferred from homology"/>
<evidence type="ECO:0000256" key="1">
    <source>
        <dbReference type="ARBA" id="ARBA00001917"/>
    </source>
</evidence>